<protein>
    <submittedName>
        <fullName evidence="2">Glycosyltransferase family 4 protein</fullName>
    </submittedName>
</protein>
<dbReference type="Gene3D" id="3.40.50.2000">
    <property type="entry name" value="Glycogen Phosphorylase B"/>
    <property type="match status" value="2"/>
</dbReference>
<dbReference type="RefSeq" id="WP_190315545.1">
    <property type="nucleotide sequence ID" value="NZ_JACNYL010000006.1"/>
</dbReference>
<proteinExistence type="predicted"/>
<dbReference type="SUPFAM" id="SSF53756">
    <property type="entry name" value="UDP-Glycosyltransferase/glycogen phosphorylase"/>
    <property type="match status" value="1"/>
</dbReference>
<dbReference type="PANTHER" id="PTHR12526">
    <property type="entry name" value="GLYCOSYLTRANSFERASE"/>
    <property type="match status" value="1"/>
</dbReference>
<accession>A0ABR7XXL1</accession>
<dbReference type="InterPro" id="IPR001296">
    <property type="entry name" value="Glyco_trans_1"/>
</dbReference>
<gene>
    <name evidence="2" type="ORF">H8B21_19590</name>
</gene>
<keyword evidence="3" id="KW-1185">Reference proteome</keyword>
<evidence type="ECO:0000313" key="2">
    <source>
        <dbReference type="EMBL" id="MBD1423771.1"/>
    </source>
</evidence>
<organism evidence="2 3">
    <name type="scientific">Sphingobacterium chuzhouense</name>
    <dbReference type="NCBI Taxonomy" id="1742264"/>
    <lineage>
        <taxon>Bacteria</taxon>
        <taxon>Pseudomonadati</taxon>
        <taxon>Bacteroidota</taxon>
        <taxon>Sphingobacteriia</taxon>
        <taxon>Sphingobacteriales</taxon>
        <taxon>Sphingobacteriaceae</taxon>
        <taxon>Sphingobacterium</taxon>
    </lineage>
</organism>
<dbReference type="CDD" id="cd03801">
    <property type="entry name" value="GT4_PimA-like"/>
    <property type="match status" value="1"/>
</dbReference>
<dbReference type="Proteomes" id="UP000651112">
    <property type="component" value="Unassembled WGS sequence"/>
</dbReference>
<reference evidence="2 3" key="1">
    <citation type="submission" date="2020-08" db="EMBL/GenBank/DDBJ databases">
        <title>Sphingobacterium sp. DN00404 isolated from aquaculture water.</title>
        <authorList>
            <person name="Zhang M."/>
        </authorList>
    </citation>
    <scope>NUCLEOTIDE SEQUENCE [LARGE SCALE GENOMIC DNA]</scope>
    <source>
        <strain evidence="2 3">KCTC 42746</strain>
    </source>
</reference>
<name>A0ABR7XXL1_9SPHI</name>
<sequence>MKAAFIHDHNFVYNSVTDLYYDGSGGAFDEKLWRRYLELFDSLTVVGRKIEKLPNKLVVSSAENVNFKLIEGASGFKSVLKNKKKIQEELKTIIDVADFVIVRLPSTLGSWAFDICNTTNKKYVVEIVGDPFEAYWHHGSWIGKFIAPLEAIKLKKIVSKAQHVIYVTQEVLQKRYPCPNKTEAISNVRLEEVVNEGIVREFYGRESDIFRIGLIGSFHVQYKGHLEALKALKYLKDQGYSGIELSLVGTGDPSWVEDLARHYQVENQVNIIGALNAGKDGIMPFLDDMHIYMHPSKTEGLPRVIIEAMSRGKICLGSDVGGTRELLEEKYIHKPGSWELLAKQVEGILKCGTVEKIAIACRNLHVAEKYTEYVLQNRRAIFIKEIIDL</sequence>
<dbReference type="Pfam" id="PF00534">
    <property type="entry name" value="Glycos_transf_1"/>
    <property type="match status" value="1"/>
</dbReference>
<feature type="domain" description="Glycosyl transferase family 1" evidence="1">
    <location>
        <begin position="221"/>
        <end position="352"/>
    </location>
</feature>
<evidence type="ECO:0000259" key="1">
    <source>
        <dbReference type="Pfam" id="PF00534"/>
    </source>
</evidence>
<dbReference type="EMBL" id="JACNYL010000006">
    <property type="protein sequence ID" value="MBD1423771.1"/>
    <property type="molecule type" value="Genomic_DNA"/>
</dbReference>
<comment type="caution">
    <text evidence="2">The sequence shown here is derived from an EMBL/GenBank/DDBJ whole genome shotgun (WGS) entry which is preliminary data.</text>
</comment>
<evidence type="ECO:0000313" key="3">
    <source>
        <dbReference type="Proteomes" id="UP000651112"/>
    </source>
</evidence>